<evidence type="ECO:0000256" key="1">
    <source>
        <dbReference type="SAM" id="MobiDB-lite"/>
    </source>
</evidence>
<accession>A0A1D1YNR2</accession>
<sequence>MKTLIVRFYASLLIFGLLLPIAVSGRSLHLFDAEKGIASPVSSLIPYTARQLKQAESPDGIMNKESAPQPTESEYHGAGMDSHHGVDLRKWEWSHPKTPPQEVEPVGVEATILG</sequence>
<protein>
    <submittedName>
        <fullName evidence="2">Pantothenate synthetase</fullName>
    </submittedName>
</protein>
<proteinExistence type="predicted"/>
<organism evidence="2">
    <name type="scientific">Anthurium amnicola</name>
    <dbReference type="NCBI Taxonomy" id="1678845"/>
    <lineage>
        <taxon>Eukaryota</taxon>
        <taxon>Viridiplantae</taxon>
        <taxon>Streptophyta</taxon>
        <taxon>Embryophyta</taxon>
        <taxon>Tracheophyta</taxon>
        <taxon>Spermatophyta</taxon>
        <taxon>Magnoliopsida</taxon>
        <taxon>Liliopsida</taxon>
        <taxon>Araceae</taxon>
        <taxon>Pothoideae</taxon>
        <taxon>Potheae</taxon>
        <taxon>Anthurium</taxon>
    </lineage>
</organism>
<dbReference type="AlphaFoldDB" id="A0A1D1YNR2"/>
<feature type="compositionally biased region" description="Basic and acidic residues" evidence="1">
    <location>
        <begin position="81"/>
        <end position="95"/>
    </location>
</feature>
<dbReference type="EMBL" id="GDJX01011658">
    <property type="protein sequence ID" value="JAT56278.1"/>
    <property type="molecule type" value="Transcribed_RNA"/>
</dbReference>
<feature type="region of interest" description="Disordered" evidence="1">
    <location>
        <begin position="55"/>
        <end position="114"/>
    </location>
</feature>
<reference evidence="2" key="1">
    <citation type="submission" date="2015-07" db="EMBL/GenBank/DDBJ databases">
        <title>Transcriptome Assembly of Anthurium amnicola.</title>
        <authorList>
            <person name="Suzuki J."/>
        </authorList>
    </citation>
    <scope>NUCLEOTIDE SEQUENCE</scope>
</reference>
<evidence type="ECO:0000313" key="2">
    <source>
        <dbReference type="EMBL" id="JAT56278.1"/>
    </source>
</evidence>
<name>A0A1D1YNR2_9ARAE</name>
<gene>
    <name evidence="2" type="primary">panC_4</name>
    <name evidence="2" type="ORF">g.3214</name>
</gene>